<dbReference type="EMBL" id="CP026562">
    <property type="protein sequence ID" value="AVB21112.1"/>
    <property type="molecule type" value="Genomic_DNA"/>
</dbReference>
<evidence type="ECO:0000313" key="2">
    <source>
        <dbReference type="Proteomes" id="UP000236903"/>
    </source>
</evidence>
<name>A0AAD0GR58_9PSED</name>
<evidence type="ECO:0000313" key="1">
    <source>
        <dbReference type="EMBL" id="AVB21112.1"/>
    </source>
</evidence>
<dbReference type="Proteomes" id="UP000236903">
    <property type="component" value="Chromosome"/>
</dbReference>
<accession>A0AAD0GR58</accession>
<sequence length="39" mass="4535">MYSCRVPQTNFRAMLRFKAAWRDGVIVREQAIDVSTCSQ</sequence>
<dbReference type="KEGG" id="pavl:BKM03_19215"/>
<organism evidence="1 2">
    <name type="scientific">Pseudomonas avellanae</name>
    <dbReference type="NCBI Taxonomy" id="46257"/>
    <lineage>
        <taxon>Bacteria</taxon>
        <taxon>Pseudomonadati</taxon>
        <taxon>Pseudomonadota</taxon>
        <taxon>Gammaproteobacteria</taxon>
        <taxon>Pseudomonadales</taxon>
        <taxon>Pseudomonadaceae</taxon>
        <taxon>Pseudomonas</taxon>
    </lineage>
</organism>
<gene>
    <name evidence="1" type="ORF">BKM03_19215</name>
</gene>
<protein>
    <submittedName>
        <fullName evidence="1">Uncharacterized protein</fullName>
    </submittedName>
</protein>
<proteinExistence type="predicted"/>
<dbReference type="AlphaFoldDB" id="A0AAD0GR58"/>
<reference evidence="1 2" key="1">
    <citation type="submission" date="2018-02" db="EMBL/GenBank/DDBJ databases">
        <title>Comparative genomics of Pseudomonas syringae.</title>
        <authorList>
            <person name="Hulin M.T."/>
        </authorList>
    </citation>
    <scope>NUCLEOTIDE SEQUENCE [LARGE SCALE GENOMIC DNA]</scope>
    <source>
        <strain evidence="1 2">R2leaf</strain>
    </source>
</reference>